<dbReference type="NCBIfam" id="TIGR01685">
    <property type="entry name" value="MDP-1"/>
    <property type="match status" value="1"/>
</dbReference>
<dbReference type="Pfam" id="PF12689">
    <property type="entry name" value="Acid_PPase"/>
    <property type="match status" value="1"/>
</dbReference>
<gene>
    <name evidence="1" type="ORF">GNLVRS02_ARAD1C34804g</name>
</gene>
<dbReference type="CDD" id="cd07501">
    <property type="entry name" value="HAD_MDP-1_like"/>
    <property type="match status" value="1"/>
</dbReference>
<evidence type="ECO:0000313" key="1">
    <source>
        <dbReference type="EMBL" id="CDP35405.1"/>
    </source>
</evidence>
<dbReference type="AlphaFoldDB" id="A0A060T2R2"/>
<organism evidence="1">
    <name type="scientific">Blastobotrys adeninivorans</name>
    <name type="common">Yeast</name>
    <name type="synonym">Arxula adeninivorans</name>
    <dbReference type="NCBI Taxonomy" id="409370"/>
    <lineage>
        <taxon>Eukaryota</taxon>
        <taxon>Fungi</taxon>
        <taxon>Dikarya</taxon>
        <taxon>Ascomycota</taxon>
        <taxon>Saccharomycotina</taxon>
        <taxon>Dipodascomycetes</taxon>
        <taxon>Dipodascales</taxon>
        <taxon>Trichomonascaceae</taxon>
        <taxon>Blastobotrys</taxon>
    </lineage>
</organism>
<reference evidence="1" key="2">
    <citation type="submission" date="2014-06" db="EMBL/GenBank/DDBJ databases">
        <title>The complete genome of Blastobotrys (Arxula) adeninivorans LS3 - a yeast of biotechnological interest.</title>
        <authorList>
            <person name="Kunze G."/>
            <person name="Gaillardin C."/>
            <person name="Czernicka M."/>
            <person name="Durrens P."/>
            <person name="Martin T."/>
            <person name="Boer E."/>
            <person name="Gabaldon T."/>
            <person name="Cruz J."/>
            <person name="Talla E."/>
            <person name="Marck C."/>
            <person name="Goffeau A."/>
            <person name="Barbe V."/>
            <person name="Baret P."/>
            <person name="Baronian K."/>
            <person name="Beier S."/>
            <person name="Bleykasten C."/>
            <person name="Bode R."/>
            <person name="Casaregola S."/>
            <person name="Despons L."/>
            <person name="Fairhead C."/>
            <person name="Giersberg M."/>
            <person name="Gierski P."/>
            <person name="Hahnel U."/>
            <person name="Hartmann A."/>
            <person name="Jankowska D."/>
            <person name="Jubin C."/>
            <person name="Jung P."/>
            <person name="Lafontaine I."/>
            <person name="Leh-Louis V."/>
            <person name="Lemaire M."/>
            <person name="Marcet-Houben M."/>
            <person name="Mascher M."/>
            <person name="Morel G."/>
            <person name="Richard G.-F."/>
            <person name="Riechen J."/>
            <person name="Sacerdot C."/>
            <person name="Sarkar A."/>
            <person name="Savel G."/>
            <person name="Schacherer J."/>
            <person name="Sherman D."/>
            <person name="Straub M.-L."/>
            <person name="Stein N."/>
            <person name="Thierry A."/>
            <person name="Trautwein-Schult A."/>
            <person name="Westhof E."/>
            <person name="Worch S."/>
            <person name="Dujon B."/>
            <person name="Souciet J.-L."/>
            <person name="Wincker P."/>
            <person name="Scholz U."/>
            <person name="Neuveglise N."/>
        </authorList>
    </citation>
    <scope>NUCLEOTIDE SEQUENCE</scope>
    <source>
        <strain evidence="1">LS3</strain>
    </source>
</reference>
<dbReference type="InterPro" id="IPR035679">
    <property type="entry name" value="MDP-1_euk"/>
</dbReference>
<dbReference type="GO" id="GO:0003993">
    <property type="term" value="F:acid phosphatase activity"/>
    <property type="evidence" value="ECO:0007669"/>
    <property type="project" value="TreeGrafter"/>
</dbReference>
<dbReference type="EMBL" id="HG937693">
    <property type="protein sequence ID" value="CDP35405.1"/>
    <property type="molecule type" value="Genomic_DNA"/>
</dbReference>
<dbReference type="SFLD" id="SFLDG01131">
    <property type="entry name" value="C1.5.2:_MDP_Like"/>
    <property type="match status" value="1"/>
</dbReference>
<dbReference type="SFLD" id="SFLDS00003">
    <property type="entry name" value="Haloacid_Dehalogenase"/>
    <property type="match status" value="1"/>
</dbReference>
<dbReference type="NCBIfam" id="TIGR01681">
    <property type="entry name" value="HAD-SF-IIIC"/>
    <property type="match status" value="1"/>
</dbReference>
<dbReference type="PhylomeDB" id="A0A060T2R2"/>
<dbReference type="Gene3D" id="3.40.50.1000">
    <property type="entry name" value="HAD superfamily/HAD-like"/>
    <property type="match status" value="1"/>
</dbReference>
<dbReference type="PANTHER" id="PTHR17901">
    <property type="entry name" value="MAGNESIUM-DEPENDENT PHOSPHATASE 1 MDP1"/>
    <property type="match status" value="1"/>
</dbReference>
<dbReference type="InterPro" id="IPR023214">
    <property type="entry name" value="HAD_sf"/>
</dbReference>
<dbReference type="SFLD" id="SFLDG01129">
    <property type="entry name" value="C1.5:_HAD__Beta-PGM__Phosphata"/>
    <property type="match status" value="1"/>
</dbReference>
<dbReference type="SUPFAM" id="SSF56784">
    <property type="entry name" value="HAD-like"/>
    <property type="match status" value="1"/>
</dbReference>
<sequence>MAQPKLIVFDLDYTLWPCWCDTHVTAPFKANGDKTLLTDRYGEQIGFYRDVPEILAHIRDSEHYSAVSASRTHAPEVAQEMLTKLHINKEPSKKYLDHMLWGIGTKISHFKQIQKLTGVDFKDMVFFDDESRNKDVEKALGVTFVLVRNGVTWDMFKKGIEMWRTKNGH</sequence>
<name>A0A060T2R2_BLAAD</name>
<protein>
    <submittedName>
        <fullName evidence="1">ARAD1C34804p</fullName>
    </submittedName>
</protein>
<dbReference type="PANTHER" id="PTHR17901:SF14">
    <property type="entry name" value="MAGNESIUM-DEPENDENT PHOSPHATASE 1"/>
    <property type="match status" value="1"/>
</dbReference>
<reference evidence="1" key="1">
    <citation type="submission" date="2014-02" db="EMBL/GenBank/DDBJ databases">
        <authorList>
            <person name="Genoscope - CEA"/>
        </authorList>
    </citation>
    <scope>NUCLEOTIDE SEQUENCE</scope>
    <source>
        <strain evidence="1">LS3</strain>
    </source>
</reference>
<dbReference type="InterPro" id="IPR010033">
    <property type="entry name" value="HAD_SF_ppase_IIIC"/>
</dbReference>
<dbReference type="InterPro" id="IPR036412">
    <property type="entry name" value="HAD-like_sf"/>
</dbReference>
<accession>A0A060T2R2</accession>
<dbReference type="InterPro" id="IPR010036">
    <property type="entry name" value="MDP_1_eu_arc"/>
</dbReference>
<proteinExistence type="predicted"/>